<dbReference type="PANTHER" id="PTHR12534">
    <property type="entry name" value="30S RIBOSOMAL PROTEIN S2 PROKARYOTIC AND ORGANELLAR"/>
    <property type="match status" value="1"/>
</dbReference>
<dbReference type="Gene3D" id="3.40.50.10490">
    <property type="entry name" value="Glucose-6-phosphate isomerase like protein, domain 1"/>
    <property type="match status" value="1"/>
</dbReference>
<gene>
    <name evidence="5" type="primary">rpsB</name>
    <name evidence="7" type="ORF">UW55_C0023G0007</name>
</gene>
<dbReference type="AlphaFoldDB" id="A0A0G1KZP6"/>
<evidence type="ECO:0000256" key="6">
    <source>
        <dbReference type="SAM" id="Phobius"/>
    </source>
</evidence>
<dbReference type="NCBIfam" id="TIGR01011">
    <property type="entry name" value="rpsB_bact"/>
    <property type="match status" value="1"/>
</dbReference>
<organism evidence="7 8">
    <name type="scientific">Candidatus Giovannonibacteria bacterium GW2011_GWA2_44_26</name>
    <dbReference type="NCBI Taxonomy" id="1618648"/>
    <lineage>
        <taxon>Bacteria</taxon>
        <taxon>Candidatus Giovannoniibacteriota</taxon>
    </lineage>
</organism>
<comment type="similarity">
    <text evidence="1 5">Belongs to the universal ribosomal protein uS2 family.</text>
</comment>
<dbReference type="GO" id="GO:0022627">
    <property type="term" value="C:cytosolic small ribosomal subunit"/>
    <property type="evidence" value="ECO:0007669"/>
    <property type="project" value="TreeGrafter"/>
</dbReference>
<dbReference type="Gene3D" id="1.10.287.610">
    <property type="entry name" value="Helix hairpin bin"/>
    <property type="match status" value="1"/>
</dbReference>
<dbReference type="SUPFAM" id="SSF52313">
    <property type="entry name" value="Ribosomal protein S2"/>
    <property type="match status" value="1"/>
</dbReference>
<evidence type="ECO:0000256" key="4">
    <source>
        <dbReference type="ARBA" id="ARBA00035256"/>
    </source>
</evidence>
<protein>
    <recommendedName>
        <fullName evidence="4 5">Small ribosomal subunit protein uS2</fullName>
    </recommendedName>
</protein>
<dbReference type="CDD" id="cd01425">
    <property type="entry name" value="RPS2"/>
    <property type="match status" value="1"/>
</dbReference>
<dbReference type="InterPro" id="IPR023591">
    <property type="entry name" value="Ribosomal_uS2_flav_dom_sf"/>
</dbReference>
<sequence>MESNFGATPVALFFIFATLNFMIKSDKTKKIAEEKENKSETIVSGQAVAAASPNSRQDISKELEEMFLAGVHFGYSRVSLHPKIKPYIFGLRNNVEIFDLEKTRVCLQKAKKFLEESAKEGKRILIVSTKPGIRQIIEQAAKKAEMPYVSQRWLGGTLTNFKVIKSRLDYFVELRRKKISGELNKYTKKEISHISKELLRLERFFNGLEKLAGLPCALLIVDPKEEKTALREAKQMSIPVIAVLNSDCDPTNVAYPIPANDASVSSVKYLMDQLMKDYSDTKLLH</sequence>
<dbReference type="GO" id="GO:0003735">
    <property type="term" value="F:structural constituent of ribosome"/>
    <property type="evidence" value="ECO:0007669"/>
    <property type="project" value="InterPro"/>
</dbReference>
<evidence type="ECO:0000313" key="8">
    <source>
        <dbReference type="Proteomes" id="UP000033945"/>
    </source>
</evidence>
<evidence type="ECO:0000313" key="7">
    <source>
        <dbReference type="EMBL" id="KKT61807.1"/>
    </source>
</evidence>
<keyword evidence="6" id="KW-0812">Transmembrane</keyword>
<evidence type="ECO:0000256" key="2">
    <source>
        <dbReference type="ARBA" id="ARBA00022980"/>
    </source>
</evidence>
<comment type="caution">
    <text evidence="7">The sequence shown here is derived from an EMBL/GenBank/DDBJ whole genome shotgun (WGS) entry which is preliminary data.</text>
</comment>
<accession>A0A0G1KZP6</accession>
<dbReference type="PATRIC" id="fig|1618648.3.peg.888"/>
<dbReference type="HAMAP" id="MF_00291_B">
    <property type="entry name" value="Ribosomal_uS2_B"/>
    <property type="match status" value="1"/>
</dbReference>
<evidence type="ECO:0000256" key="1">
    <source>
        <dbReference type="ARBA" id="ARBA00006242"/>
    </source>
</evidence>
<evidence type="ECO:0000256" key="3">
    <source>
        <dbReference type="ARBA" id="ARBA00023274"/>
    </source>
</evidence>
<keyword evidence="6" id="KW-1133">Transmembrane helix</keyword>
<evidence type="ECO:0000256" key="5">
    <source>
        <dbReference type="HAMAP-Rule" id="MF_00291"/>
    </source>
</evidence>
<keyword evidence="6" id="KW-0472">Membrane</keyword>
<dbReference type="Pfam" id="PF00318">
    <property type="entry name" value="Ribosomal_S2"/>
    <property type="match status" value="1"/>
</dbReference>
<dbReference type="InterPro" id="IPR001865">
    <property type="entry name" value="Ribosomal_uS2"/>
</dbReference>
<keyword evidence="2 5" id="KW-0689">Ribosomal protein</keyword>
<dbReference type="GO" id="GO:0006412">
    <property type="term" value="P:translation"/>
    <property type="evidence" value="ECO:0007669"/>
    <property type="project" value="UniProtKB-UniRule"/>
</dbReference>
<dbReference type="InterPro" id="IPR005706">
    <property type="entry name" value="Ribosomal_uS2_bac/mit/plastid"/>
</dbReference>
<dbReference type="EMBL" id="LCIT01000023">
    <property type="protein sequence ID" value="KKT61807.1"/>
    <property type="molecule type" value="Genomic_DNA"/>
</dbReference>
<keyword evidence="3 5" id="KW-0687">Ribonucleoprotein</keyword>
<name>A0A0G1KZP6_9BACT</name>
<dbReference type="PANTHER" id="PTHR12534:SF0">
    <property type="entry name" value="SMALL RIBOSOMAL SUBUNIT PROTEIN US2M"/>
    <property type="match status" value="1"/>
</dbReference>
<reference evidence="7 8" key="1">
    <citation type="journal article" date="2015" name="Nature">
        <title>rRNA introns, odd ribosomes, and small enigmatic genomes across a large radiation of phyla.</title>
        <authorList>
            <person name="Brown C.T."/>
            <person name="Hug L.A."/>
            <person name="Thomas B.C."/>
            <person name="Sharon I."/>
            <person name="Castelle C.J."/>
            <person name="Singh A."/>
            <person name="Wilkins M.J."/>
            <person name="Williams K.H."/>
            <person name="Banfield J.F."/>
        </authorList>
    </citation>
    <scope>NUCLEOTIDE SEQUENCE [LARGE SCALE GENOMIC DNA]</scope>
</reference>
<dbReference type="PRINTS" id="PR00395">
    <property type="entry name" value="RIBOSOMALS2"/>
</dbReference>
<dbReference type="Proteomes" id="UP000033945">
    <property type="component" value="Unassembled WGS sequence"/>
</dbReference>
<feature type="transmembrane region" description="Helical" evidence="6">
    <location>
        <begin position="6"/>
        <end position="23"/>
    </location>
</feature>
<proteinExistence type="inferred from homology"/>